<evidence type="ECO:0000256" key="1">
    <source>
        <dbReference type="SAM" id="SignalP"/>
    </source>
</evidence>
<reference evidence="3" key="1">
    <citation type="journal article" date="2014" name="Nat. Genet.">
        <title>A reference genome for common bean and genome-wide analysis of dual domestications.</title>
        <authorList>
            <person name="Schmutz J."/>
            <person name="McClean P.E."/>
            <person name="Mamidi S."/>
            <person name="Wu G.A."/>
            <person name="Cannon S.B."/>
            <person name="Grimwood J."/>
            <person name="Jenkins J."/>
            <person name="Shu S."/>
            <person name="Song Q."/>
            <person name="Chavarro C."/>
            <person name="Torres-Torres M."/>
            <person name="Geffroy V."/>
            <person name="Moghaddam S.M."/>
            <person name="Gao D."/>
            <person name="Abernathy B."/>
            <person name="Barry K."/>
            <person name="Blair M."/>
            <person name="Brick M.A."/>
            <person name="Chovatia M."/>
            <person name="Gepts P."/>
            <person name="Goodstein D.M."/>
            <person name="Gonzales M."/>
            <person name="Hellsten U."/>
            <person name="Hyten D.L."/>
            <person name="Jia G."/>
            <person name="Kelly J.D."/>
            <person name="Kudrna D."/>
            <person name="Lee R."/>
            <person name="Richard M.M."/>
            <person name="Miklas P.N."/>
            <person name="Osorno J.M."/>
            <person name="Rodrigues J."/>
            <person name="Thareau V."/>
            <person name="Urrea C.A."/>
            <person name="Wang M."/>
            <person name="Yu Y."/>
            <person name="Zhang M."/>
            <person name="Wing R.A."/>
            <person name="Cregan P.B."/>
            <person name="Rokhsar D.S."/>
            <person name="Jackson S.A."/>
        </authorList>
    </citation>
    <scope>NUCLEOTIDE SEQUENCE [LARGE SCALE GENOMIC DNA]</scope>
    <source>
        <strain evidence="3">cv. G19833</strain>
    </source>
</reference>
<dbReference type="OrthoDB" id="1436649at2759"/>
<dbReference type="Gramene" id="ESW25234">
    <property type="protein sequence ID" value="ESW25234"/>
    <property type="gene ID" value="PHAVU_003G018600g"/>
</dbReference>
<sequence>MSKKSLVLAVVFEILAMEVCNGHSFSMEENREGSDIVVVACQTKQDCLRNIRALPCGASVVKCSNGYCVCNH</sequence>
<proteinExistence type="predicted"/>
<name>V7C539_PHAVU</name>
<dbReference type="EMBL" id="CM002290">
    <property type="protein sequence ID" value="ESW25234.1"/>
    <property type="molecule type" value="Genomic_DNA"/>
</dbReference>
<accession>V7C539</accession>
<dbReference type="Proteomes" id="UP000000226">
    <property type="component" value="Chromosome 3"/>
</dbReference>
<feature type="signal peptide" evidence="1">
    <location>
        <begin position="1"/>
        <end position="22"/>
    </location>
</feature>
<keyword evidence="3" id="KW-1185">Reference proteome</keyword>
<protein>
    <submittedName>
        <fullName evidence="2">Uncharacterized protein</fullName>
    </submittedName>
</protein>
<organism evidence="2 3">
    <name type="scientific">Phaseolus vulgaris</name>
    <name type="common">Kidney bean</name>
    <name type="synonym">French bean</name>
    <dbReference type="NCBI Taxonomy" id="3885"/>
    <lineage>
        <taxon>Eukaryota</taxon>
        <taxon>Viridiplantae</taxon>
        <taxon>Streptophyta</taxon>
        <taxon>Embryophyta</taxon>
        <taxon>Tracheophyta</taxon>
        <taxon>Spermatophyta</taxon>
        <taxon>Magnoliopsida</taxon>
        <taxon>eudicotyledons</taxon>
        <taxon>Gunneridae</taxon>
        <taxon>Pentapetalae</taxon>
        <taxon>rosids</taxon>
        <taxon>fabids</taxon>
        <taxon>Fabales</taxon>
        <taxon>Fabaceae</taxon>
        <taxon>Papilionoideae</taxon>
        <taxon>50 kb inversion clade</taxon>
        <taxon>NPAAA clade</taxon>
        <taxon>indigoferoid/millettioid clade</taxon>
        <taxon>Phaseoleae</taxon>
        <taxon>Phaseolus</taxon>
    </lineage>
</organism>
<gene>
    <name evidence="2" type="ORF">PHAVU_003G018600g</name>
</gene>
<evidence type="ECO:0000313" key="2">
    <source>
        <dbReference type="EMBL" id="ESW25234.1"/>
    </source>
</evidence>
<evidence type="ECO:0000313" key="3">
    <source>
        <dbReference type="Proteomes" id="UP000000226"/>
    </source>
</evidence>
<feature type="chain" id="PRO_5004755750" evidence="1">
    <location>
        <begin position="23"/>
        <end position="72"/>
    </location>
</feature>
<keyword evidence="1" id="KW-0732">Signal</keyword>
<dbReference type="AlphaFoldDB" id="V7C539"/>